<evidence type="ECO:0000313" key="2">
    <source>
        <dbReference type="Proteomes" id="UP000480684"/>
    </source>
</evidence>
<dbReference type="Proteomes" id="UP000480684">
    <property type="component" value="Unassembled WGS sequence"/>
</dbReference>
<keyword evidence="2" id="KW-1185">Reference proteome</keyword>
<sequence>MFDEMFPVERDTSLSQSILRPYEPPKVGTWQGFGGTVADAVPYAGVTAAAAWVEMLDAVGKANAYSSMVEANAYASMFGYQTPDFDMKALEAETIGKMGDSQTARDLRDYAKNFAPDPAAVGTAGQIAHGVVSSLVKAGAYSLAGPYAGPVMFGLDIGVNQAKELTDQGVDGGTAAAAGLISGAAGAVGLRVPAAIGATRLQSAVAGAVINPALNVLDVGSTRLLLEHANYDQIAAQYQPFDPVNLTVAAITGGAFGAAFHGSAKGPRLTEDEHAAALTMHEVRVREGDSLTAKGDPATASAASDAQALARQQLDAGEPVSVAQRVAPDPARLDAAYRRVAESDAKEAVDPLRHVRSEDIDGALGAPESWGNLTEATVKAPGWGDVRFVWDHGEGKPSQRITREDIRGFPELFRRFEPIEETAPSGVQSRSWRIARTDADGLPRVVTYSDAPADGQPGRHVVSVRAADDAQGMPVSRERPTLGGDSLAGAEQLGSLKRAADALGNKHPAIKAETPEQFQALEVAMRNPDALIRLDDGTEVPIADLIRHVKDVEQQAKVETAAFDAAVNCALRFPL</sequence>
<proteinExistence type="predicted"/>
<gene>
    <name evidence="1" type="ORF">G4223_18575</name>
</gene>
<evidence type="ECO:0000313" key="1">
    <source>
        <dbReference type="EMBL" id="NFV82120.1"/>
    </source>
</evidence>
<dbReference type="EMBL" id="JAAIYP010000045">
    <property type="protein sequence ID" value="NFV82120.1"/>
    <property type="molecule type" value="Genomic_DNA"/>
</dbReference>
<comment type="caution">
    <text evidence="1">The sequence shown here is derived from an EMBL/GenBank/DDBJ whole genome shotgun (WGS) entry which is preliminary data.</text>
</comment>
<reference evidence="1 2" key="1">
    <citation type="submission" date="2020-02" db="EMBL/GenBank/DDBJ databases">
        <authorList>
            <person name="Dziuba M."/>
            <person name="Kuznetsov B."/>
            <person name="Mardanov A."/>
            <person name="Ravin N."/>
            <person name="Grouzdev D."/>
        </authorList>
    </citation>
    <scope>NUCLEOTIDE SEQUENCE [LARGE SCALE GENOMIC DNA]</scope>
    <source>
        <strain evidence="1 2">SpK</strain>
    </source>
</reference>
<organism evidence="1 2">
    <name type="scientific">Magnetospirillum aberrantis SpK</name>
    <dbReference type="NCBI Taxonomy" id="908842"/>
    <lineage>
        <taxon>Bacteria</taxon>
        <taxon>Pseudomonadati</taxon>
        <taxon>Pseudomonadota</taxon>
        <taxon>Alphaproteobacteria</taxon>
        <taxon>Rhodospirillales</taxon>
        <taxon>Rhodospirillaceae</taxon>
        <taxon>Magnetospirillum</taxon>
    </lineage>
</organism>
<accession>A0A7C9QW69</accession>
<dbReference type="AlphaFoldDB" id="A0A7C9QW69"/>
<dbReference type="RefSeq" id="WP_163682820.1">
    <property type="nucleotide sequence ID" value="NZ_JAAIYP010000045.1"/>
</dbReference>
<protein>
    <submittedName>
        <fullName evidence="1">Uncharacterized protein</fullName>
    </submittedName>
</protein>
<name>A0A7C9QW69_9PROT</name>